<evidence type="ECO:0000313" key="3">
    <source>
        <dbReference type="Proteomes" id="UP000593574"/>
    </source>
</evidence>
<comment type="caution">
    <text evidence="2">The sequence shown here is derived from an EMBL/GenBank/DDBJ whole genome shotgun (WGS) entry which is preliminary data.</text>
</comment>
<keyword evidence="1" id="KW-1133">Transmembrane helix</keyword>
<reference evidence="2 3" key="1">
    <citation type="journal article" date="2019" name="Genome Biol. Evol.">
        <title>Insights into the evolution of the New World diploid cottons (Gossypium, subgenus Houzingenia) based on genome sequencing.</title>
        <authorList>
            <person name="Grover C.E."/>
            <person name="Arick M.A. 2nd"/>
            <person name="Thrash A."/>
            <person name="Conover J.L."/>
            <person name="Sanders W.S."/>
            <person name="Peterson D.G."/>
            <person name="Frelichowski J.E."/>
            <person name="Scheffler J.A."/>
            <person name="Scheffler B.E."/>
            <person name="Wendel J.F."/>
        </authorList>
    </citation>
    <scope>NUCLEOTIDE SEQUENCE [LARGE SCALE GENOMIC DNA]</scope>
    <source>
        <strain evidence="2">4</strain>
        <tissue evidence="2">Leaf</tissue>
    </source>
</reference>
<keyword evidence="1" id="KW-0472">Membrane</keyword>
<evidence type="ECO:0000313" key="2">
    <source>
        <dbReference type="EMBL" id="MBA0712547.1"/>
    </source>
</evidence>
<accession>A0A7J8ZL32</accession>
<dbReference type="PANTHER" id="PTHR38146">
    <property type="entry name" value="30S RIBOSOMAL PROTEIN S12, CHLOROPLASTIC"/>
    <property type="match status" value="1"/>
</dbReference>
<protein>
    <submittedName>
        <fullName evidence="2">Uncharacterized protein</fullName>
    </submittedName>
</protein>
<keyword evidence="1" id="KW-0812">Transmembrane</keyword>
<keyword evidence="3" id="KW-1185">Reference proteome</keyword>
<sequence>MLNQNTQQALTLLEKEVIQSNLLLRLPCYNFTLITSFAFGIPLLVVKESKLCLSPSVADPPLRPAIDHHLGKLLPHQLANQTRTPPQADSSFCSSAYRVLAIVSSCCSLSKCRFLCVTHPSTTGNTTSCLTCMC</sequence>
<dbReference type="EMBL" id="JABEZV010000006">
    <property type="protein sequence ID" value="MBA0712547.1"/>
    <property type="molecule type" value="Genomic_DNA"/>
</dbReference>
<dbReference type="AlphaFoldDB" id="A0A7J8ZL32"/>
<dbReference type="AntiFam" id="ANF00029">
    <property type="entry name" value="Antisense to 16S rRNA"/>
</dbReference>
<evidence type="ECO:0000256" key="1">
    <source>
        <dbReference type="SAM" id="Phobius"/>
    </source>
</evidence>
<feature type="transmembrane region" description="Helical" evidence="1">
    <location>
        <begin position="29"/>
        <end position="46"/>
    </location>
</feature>
<dbReference type="PANTHER" id="PTHR38146:SF8">
    <property type="entry name" value="TIFY DOMAIN-CONTAINING PROTEIN"/>
    <property type="match status" value="1"/>
</dbReference>
<organism evidence="2 3">
    <name type="scientific">Gossypium laxum</name>
    <dbReference type="NCBI Taxonomy" id="34288"/>
    <lineage>
        <taxon>Eukaryota</taxon>
        <taxon>Viridiplantae</taxon>
        <taxon>Streptophyta</taxon>
        <taxon>Embryophyta</taxon>
        <taxon>Tracheophyta</taxon>
        <taxon>Spermatophyta</taxon>
        <taxon>Magnoliopsida</taxon>
        <taxon>eudicotyledons</taxon>
        <taxon>Gunneridae</taxon>
        <taxon>Pentapetalae</taxon>
        <taxon>rosids</taxon>
        <taxon>malvids</taxon>
        <taxon>Malvales</taxon>
        <taxon>Malvaceae</taxon>
        <taxon>Malvoideae</taxon>
        <taxon>Gossypium</taxon>
    </lineage>
</organism>
<dbReference type="Proteomes" id="UP000593574">
    <property type="component" value="Unassembled WGS sequence"/>
</dbReference>
<proteinExistence type="predicted"/>
<gene>
    <name evidence="2" type="ORF">Golax_011642</name>
</gene>
<name>A0A7J8ZL32_9ROSI</name>